<feature type="domain" description="DUF7730" evidence="1">
    <location>
        <begin position="121"/>
        <end position="292"/>
    </location>
</feature>
<dbReference type="Pfam" id="PF24864">
    <property type="entry name" value="DUF7730"/>
    <property type="match status" value="1"/>
</dbReference>
<name>A0AAV9W058_9PEZI</name>
<dbReference type="Proteomes" id="UP001370758">
    <property type="component" value="Unassembled WGS sequence"/>
</dbReference>
<evidence type="ECO:0000313" key="3">
    <source>
        <dbReference type="Proteomes" id="UP001370758"/>
    </source>
</evidence>
<dbReference type="EMBL" id="JAVHJL010000008">
    <property type="protein sequence ID" value="KAK6499107.1"/>
    <property type="molecule type" value="Genomic_DNA"/>
</dbReference>
<evidence type="ECO:0000259" key="1">
    <source>
        <dbReference type="Pfam" id="PF24864"/>
    </source>
</evidence>
<dbReference type="AlphaFoldDB" id="A0AAV9W058"/>
<protein>
    <recommendedName>
        <fullName evidence="1">DUF7730 domain-containing protein</fullName>
    </recommendedName>
</protein>
<organism evidence="2 3">
    <name type="scientific">Arthrobotrys musiformis</name>
    <dbReference type="NCBI Taxonomy" id="47236"/>
    <lineage>
        <taxon>Eukaryota</taxon>
        <taxon>Fungi</taxon>
        <taxon>Dikarya</taxon>
        <taxon>Ascomycota</taxon>
        <taxon>Pezizomycotina</taxon>
        <taxon>Orbiliomycetes</taxon>
        <taxon>Orbiliales</taxon>
        <taxon>Orbiliaceae</taxon>
        <taxon>Arthrobotrys</taxon>
    </lineage>
</organism>
<dbReference type="PANTHER" id="PTHR38790">
    <property type="entry name" value="2EXR DOMAIN-CONTAINING PROTEIN-RELATED"/>
    <property type="match status" value="1"/>
</dbReference>
<accession>A0AAV9W058</accession>
<sequence length="413" mass="47396">MVQIIPVLQGQDLDGLKIAGLEALQVEGPDSVDAQGPRGLDNMHRAEDLKVEEPKTPTAKYTYKPQQNAHGCCANADYEWALPSDEYLARSSPSTGPQDATNVALSHILESELANSSCYGQPSSLFFKIPPEVRAEIYKLVVGNTFAHVENDWNHLLEYANLAKFCSRYQSRVILNQCHYDNEMEAGLYRYLIHGTEDLKNAAAPDSLAHHQGELNIVFVDRHPACLCPRKRHYQGLNLQFLRTCKRIYNEAKYIHINNMTFSFRAPTVFDTFVMNVEKIQLANIRSLHFDISSSYDMEDWGYSFEEDAISLFPSLNRLYIWLDFAGGLASRKRTKMYMETFDADVYYKKPFCMFRMCPLREVKVVLSPGCWPKDSYELPPCHMSWEDMRAWCKSLEERLLVKWDGPIDLLDA</sequence>
<keyword evidence="3" id="KW-1185">Reference proteome</keyword>
<gene>
    <name evidence="2" type="ORF">TWF481_011677</name>
</gene>
<comment type="caution">
    <text evidence="2">The sequence shown here is derived from an EMBL/GenBank/DDBJ whole genome shotgun (WGS) entry which is preliminary data.</text>
</comment>
<reference evidence="2 3" key="1">
    <citation type="submission" date="2023-08" db="EMBL/GenBank/DDBJ databases">
        <authorList>
            <person name="Palmer J.M."/>
        </authorList>
    </citation>
    <scope>NUCLEOTIDE SEQUENCE [LARGE SCALE GENOMIC DNA]</scope>
    <source>
        <strain evidence="2 3">TWF481</strain>
    </source>
</reference>
<proteinExistence type="predicted"/>
<dbReference type="InterPro" id="IPR056632">
    <property type="entry name" value="DUF7730"/>
</dbReference>
<evidence type="ECO:0000313" key="2">
    <source>
        <dbReference type="EMBL" id="KAK6499107.1"/>
    </source>
</evidence>